<accession>A0A803KPN1</accession>
<name>A0A803KPN1_CHEQI</name>
<sequence>MSFFVPEALFVFQMECLITHSDYVLDENLTPDLLTELPDDYTFETTLADLIDDSLQAVWSNGEGERKLIRNGEATIKAFVSVSLSLGDQPLAAQFQEIPAELRMSEAERRLLALIEMDQSKPDLKWINAIPINKNTSSLALVVAFKILETRGLGFKDWWKNSYRGKILDECKFCGREGTITMIPKSGRYLTGDDCEAGKHFAVELVKHFVEELSDSHSYGKVEDYQHIED</sequence>
<reference evidence="1" key="1">
    <citation type="journal article" date="2017" name="Nature">
        <title>The genome of Chenopodium quinoa.</title>
        <authorList>
            <person name="Jarvis D.E."/>
            <person name="Ho Y.S."/>
            <person name="Lightfoot D.J."/>
            <person name="Schmoeckel S.M."/>
            <person name="Li B."/>
            <person name="Borm T.J.A."/>
            <person name="Ohyanagi H."/>
            <person name="Mineta K."/>
            <person name="Michell C.T."/>
            <person name="Saber N."/>
            <person name="Kharbatia N.M."/>
            <person name="Rupper R.R."/>
            <person name="Sharp A.R."/>
            <person name="Dally N."/>
            <person name="Boughton B.A."/>
            <person name="Woo Y.H."/>
            <person name="Gao G."/>
            <person name="Schijlen E.G.W.M."/>
            <person name="Guo X."/>
            <person name="Momin A.A."/>
            <person name="Negrao S."/>
            <person name="Al-Babili S."/>
            <person name="Gehring C."/>
            <person name="Roessner U."/>
            <person name="Jung C."/>
            <person name="Murphy K."/>
            <person name="Arold S.T."/>
            <person name="Gojobori T."/>
            <person name="van der Linden C.G."/>
            <person name="van Loo E.N."/>
            <person name="Jellen E.N."/>
            <person name="Maughan P.J."/>
            <person name="Tester M."/>
        </authorList>
    </citation>
    <scope>NUCLEOTIDE SEQUENCE [LARGE SCALE GENOMIC DNA]</scope>
    <source>
        <strain evidence="1">cv. PI 614886</strain>
    </source>
</reference>
<protein>
    <submittedName>
        <fullName evidence="1">Uncharacterized protein</fullName>
    </submittedName>
</protein>
<evidence type="ECO:0000313" key="1">
    <source>
        <dbReference type="EnsemblPlants" id="AUR62000987-RA:cds"/>
    </source>
</evidence>
<dbReference type="Gramene" id="AUR62000987-RA">
    <property type="protein sequence ID" value="AUR62000987-RA:cds"/>
    <property type="gene ID" value="AUR62000987"/>
</dbReference>
<proteinExistence type="predicted"/>
<dbReference type="Proteomes" id="UP000596660">
    <property type="component" value="Unplaced"/>
</dbReference>
<keyword evidence="2" id="KW-1185">Reference proteome</keyword>
<dbReference type="EnsemblPlants" id="AUR62000987-RA">
    <property type="protein sequence ID" value="AUR62000987-RA:cds"/>
    <property type="gene ID" value="AUR62000987"/>
</dbReference>
<dbReference type="AlphaFoldDB" id="A0A803KPN1"/>
<reference evidence="1" key="2">
    <citation type="submission" date="2021-03" db="UniProtKB">
        <authorList>
            <consortium name="EnsemblPlants"/>
        </authorList>
    </citation>
    <scope>IDENTIFICATION</scope>
</reference>
<evidence type="ECO:0000313" key="2">
    <source>
        <dbReference type="Proteomes" id="UP000596660"/>
    </source>
</evidence>
<organism evidence="1 2">
    <name type="scientific">Chenopodium quinoa</name>
    <name type="common">Quinoa</name>
    <dbReference type="NCBI Taxonomy" id="63459"/>
    <lineage>
        <taxon>Eukaryota</taxon>
        <taxon>Viridiplantae</taxon>
        <taxon>Streptophyta</taxon>
        <taxon>Embryophyta</taxon>
        <taxon>Tracheophyta</taxon>
        <taxon>Spermatophyta</taxon>
        <taxon>Magnoliopsida</taxon>
        <taxon>eudicotyledons</taxon>
        <taxon>Gunneridae</taxon>
        <taxon>Pentapetalae</taxon>
        <taxon>Caryophyllales</taxon>
        <taxon>Chenopodiaceae</taxon>
        <taxon>Chenopodioideae</taxon>
        <taxon>Atripliceae</taxon>
        <taxon>Chenopodium</taxon>
    </lineage>
</organism>